<evidence type="ECO:0000256" key="5">
    <source>
        <dbReference type="ARBA" id="ARBA00023136"/>
    </source>
</evidence>
<evidence type="ECO:0000313" key="8">
    <source>
        <dbReference type="EMBL" id="QHK18470.1"/>
    </source>
</evidence>
<dbReference type="CDD" id="cd01127">
    <property type="entry name" value="TrwB_TraG_TraD_VirD4"/>
    <property type="match status" value="1"/>
</dbReference>
<comment type="subcellular location">
    <subcellularLocation>
        <location evidence="1">Cell membrane</location>
        <topology evidence="1">Multi-pass membrane protein</topology>
    </subcellularLocation>
</comment>
<name>A0A6P1NJ35_9MICC</name>
<keyword evidence="5 6" id="KW-0472">Membrane</keyword>
<evidence type="ECO:0000256" key="4">
    <source>
        <dbReference type="ARBA" id="ARBA00022989"/>
    </source>
</evidence>
<evidence type="ECO:0000313" key="9">
    <source>
        <dbReference type="Proteomes" id="UP000464186"/>
    </source>
</evidence>
<evidence type="ECO:0000256" key="1">
    <source>
        <dbReference type="ARBA" id="ARBA00004651"/>
    </source>
</evidence>
<dbReference type="Pfam" id="PF12696">
    <property type="entry name" value="TraG-D_C"/>
    <property type="match status" value="1"/>
</dbReference>
<accession>A0A6P1NJ35</accession>
<evidence type="ECO:0000256" key="2">
    <source>
        <dbReference type="ARBA" id="ARBA00022475"/>
    </source>
</evidence>
<evidence type="ECO:0000256" key="3">
    <source>
        <dbReference type="ARBA" id="ARBA00022692"/>
    </source>
</evidence>
<dbReference type="GO" id="GO:0005886">
    <property type="term" value="C:plasma membrane"/>
    <property type="evidence" value="ECO:0007669"/>
    <property type="project" value="UniProtKB-SubCell"/>
</dbReference>
<dbReference type="KEGG" id="psey:GU243_00180"/>
<dbReference type="Proteomes" id="UP000464186">
    <property type="component" value="Chromosome"/>
</dbReference>
<keyword evidence="2" id="KW-1003">Cell membrane</keyword>
<protein>
    <submittedName>
        <fullName evidence="8">TraM recognition domain-containing protein</fullName>
    </submittedName>
</protein>
<reference evidence="8 9" key="1">
    <citation type="submission" date="2020-01" db="EMBL/GenBank/DDBJ databases">
        <title>Pseudarthrobacter psychrotolerans sp. nov., isolated from antarctic soil.</title>
        <authorList>
            <person name="Shin Y."/>
            <person name="Park W."/>
        </authorList>
    </citation>
    <scope>NUCLEOTIDE SEQUENCE [LARGE SCALE GENOMIC DNA]</scope>
    <source>
        <strain evidence="8 9">YJ56</strain>
    </source>
</reference>
<keyword evidence="3 6" id="KW-0812">Transmembrane</keyword>
<keyword evidence="4 6" id="KW-1133">Transmembrane helix</keyword>
<sequence>MKAMDKGTQMAVLALGLIALVLYALYLPGQIAASFRCGSFTTLPSILQPLGFLNPSSPADASVYGTTAAGCGPESGAVIVWMVLLVVLAVGAGVTVWKLVHDWKLSDEYFVKDVMGRDGLAKIKEIKNTVGEKKILERAKSIRPTLGRPSVEDASIRIGHVLSQAVLVSCEESIVLVGPPRSGKGFHLLISAILDAPGSCITTSTRADNYAATHELRSNGGPCTLFDPQGLTGAKSSLKWSPITGCERPEVAARRASSLIGSSGLGKSGSNQEWAGAAISILQSLLHAAALGGHSVDELYLWGTAPTTARTAQKILLEHPDAAFGWGQSLKSILDGDPKMLGSRWFGVEGALAGLAVPLVRETLKPAGPAEELVPAKFIRDRGTLYLIGTKSGGGAMAPFLIAMMDEITETAREMAIRLPGNRLDPPLSLVLDEIANMSSSWPGLVTLMSDGGGLGISPLVVLQSLAQARGGWGAEEAQAVFDSATVKIQLGGSGNEKDLESFVKLLGTRAVEEGSVTHTSDGYSSSTSKREKDVMTVSELRRLPFGYGLFVGRNGRPFLLKMTRWVDRPDAPQIKAGIRKFSSSLLVELTDSTAAGTQERISEEVPG</sequence>
<proteinExistence type="predicted"/>
<feature type="transmembrane region" description="Helical" evidence="6">
    <location>
        <begin position="78"/>
        <end position="100"/>
    </location>
</feature>
<evidence type="ECO:0000259" key="7">
    <source>
        <dbReference type="Pfam" id="PF12696"/>
    </source>
</evidence>
<evidence type="ECO:0000256" key="6">
    <source>
        <dbReference type="SAM" id="Phobius"/>
    </source>
</evidence>
<gene>
    <name evidence="8" type="ORF">GU243_00180</name>
</gene>
<dbReference type="InterPro" id="IPR032689">
    <property type="entry name" value="TraG-D_C"/>
</dbReference>
<organism evidence="8 9">
    <name type="scientific">Pseudarthrobacter psychrotolerans</name>
    <dbReference type="NCBI Taxonomy" id="2697569"/>
    <lineage>
        <taxon>Bacteria</taxon>
        <taxon>Bacillati</taxon>
        <taxon>Actinomycetota</taxon>
        <taxon>Actinomycetes</taxon>
        <taxon>Micrococcales</taxon>
        <taxon>Micrococcaceae</taxon>
        <taxon>Pseudarthrobacter</taxon>
    </lineage>
</organism>
<dbReference type="PANTHER" id="PTHR37937">
    <property type="entry name" value="CONJUGATIVE TRANSFER: DNA TRANSPORT"/>
    <property type="match status" value="1"/>
</dbReference>
<dbReference type="InterPro" id="IPR027417">
    <property type="entry name" value="P-loop_NTPase"/>
</dbReference>
<dbReference type="PANTHER" id="PTHR37937:SF1">
    <property type="entry name" value="CONJUGATIVE TRANSFER: DNA TRANSPORT"/>
    <property type="match status" value="1"/>
</dbReference>
<dbReference type="SUPFAM" id="SSF52540">
    <property type="entry name" value="P-loop containing nucleoside triphosphate hydrolases"/>
    <property type="match status" value="1"/>
</dbReference>
<dbReference type="InterPro" id="IPR051539">
    <property type="entry name" value="T4SS-coupling_protein"/>
</dbReference>
<dbReference type="AlphaFoldDB" id="A0A6P1NJ35"/>
<dbReference type="EMBL" id="CP047898">
    <property type="protein sequence ID" value="QHK18470.1"/>
    <property type="molecule type" value="Genomic_DNA"/>
</dbReference>
<keyword evidence="9" id="KW-1185">Reference proteome</keyword>
<dbReference type="Gene3D" id="3.40.50.300">
    <property type="entry name" value="P-loop containing nucleotide triphosphate hydrolases"/>
    <property type="match status" value="1"/>
</dbReference>
<feature type="domain" description="TraD/TraG TraM recognition site" evidence="7">
    <location>
        <begin position="427"/>
        <end position="545"/>
    </location>
</feature>